<dbReference type="PANTHER" id="PTHR14187">
    <property type="entry name" value="ALPHA KINASE/ELONGATION FACTOR 2 KINASE"/>
    <property type="match status" value="1"/>
</dbReference>
<dbReference type="Pfam" id="PF00012">
    <property type="entry name" value="HSP70"/>
    <property type="match status" value="1"/>
</dbReference>
<evidence type="ECO:0000313" key="4">
    <source>
        <dbReference type="EMBL" id="CAC5360453.1"/>
    </source>
</evidence>
<gene>
    <name evidence="4" type="ORF">MCOR_2936</name>
</gene>
<proteinExistence type="inferred from homology"/>
<dbReference type="InterPro" id="IPR013126">
    <property type="entry name" value="Hsp_70_fam"/>
</dbReference>
<evidence type="ECO:0000256" key="3">
    <source>
        <dbReference type="ARBA" id="ARBA00022840"/>
    </source>
</evidence>
<comment type="similarity">
    <text evidence="1">Belongs to the heat shock protein 70 family.</text>
</comment>
<reference evidence="4 5" key="1">
    <citation type="submission" date="2020-06" db="EMBL/GenBank/DDBJ databases">
        <authorList>
            <person name="Li R."/>
            <person name="Bekaert M."/>
        </authorList>
    </citation>
    <scope>NUCLEOTIDE SEQUENCE [LARGE SCALE GENOMIC DNA]</scope>
    <source>
        <strain evidence="5">wild</strain>
    </source>
</reference>
<keyword evidence="2" id="KW-0547">Nucleotide-binding</keyword>
<dbReference type="PROSITE" id="PS00329">
    <property type="entry name" value="HSP70_2"/>
    <property type="match status" value="1"/>
</dbReference>
<evidence type="ECO:0000313" key="5">
    <source>
        <dbReference type="Proteomes" id="UP000507470"/>
    </source>
</evidence>
<dbReference type="SUPFAM" id="SSF53067">
    <property type="entry name" value="Actin-like ATPase domain"/>
    <property type="match status" value="2"/>
</dbReference>
<dbReference type="Proteomes" id="UP000507470">
    <property type="component" value="Unassembled WGS sequence"/>
</dbReference>
<dbReference type="OrthoDB" id="2963168at2759"/>
<dbReference type="PANTHER" id="PTHR14187:SF5">
    <property type="entry name" value="HEAT SHOCK 70 KDA PROTEIN 12A"/>
    <property type="match status" value="1"/>
</dbReference>
<dbReference type="EMBL" id="CACVKT020000566">
    <property type="protein sequence ID" value="CAC5360453.1"/>
    <property type="molecule type" value="Genomic_DNA"/>
</dbReference>
<dbReference type="InterPro" id="IPR018181">
    <property type="entry name" value="Heat_shock_70_CS"/>
</dbReference>
<dbReference type="AlphaFoldDB" id="A0A6J8A480"/>
<protein>
    <recommendedName>
        <fullName evidence="6">HSPA12A</fullName>
    </recommendedName>
</protein>
<keyword evidence="5" id="KW-1185">Reference proteome</keyword>
<dbReference type="Gene3D" id="3.30.420.40">
    <property type="match status" value="2"/>
</dbReference>
<evidence type="ECO:0000256" key="2">
    <source>
        <dbReference type="ARBA" id="ARBA00022741"/>
    </source>
</evidence>
<keyword evidence="3" id="KW-0067">ATP-binding</keyword>
<dbReference type="GO" id="GO:0140662">
    <property type="term" value="F:ATP-dependent protein folding chaperone"/>
    <property type="evidence" value="ECO:0007669"/>
    <property type="project" value="InterPro"/>
</dbReference>
<organism evidence="4 5">
    <name type="scientific">Mytilus coruscus</name>
    <name type="common">Sea mussel</name>
    <dbReference type="NCBI Taxonomy" id="42192"/>
    <lineage>
        <taxon>Eukaryota</taxon>
        <taxon>Metazoa</taxon>
        <taxon>Spiralia</taxon>
        <taxon>Lophotrochozoa</taxon>
        <taxon>Mollusca</taxon>
        <taxon>Bivalvia</taxon>
        <taxon>Autobranchia</taxon>
        <taxon>Pteriomorphia</taxon>
        <taxon>Mytilida</taxon>
        <taxon>Mytiloidea</taxon>
        <taxon>Mytilidae</taxon>
        <taxon>Mytilinae</taxon>
        <taxon>Mytilus</taxon>
    </lineage>
</organism>
<sequence length="724" mass="82217">MILDEMVSSTMLQTVAKFDDEKIPHHIRNILTPECGKSRRDRAHLFMQYVFLNDEVLRSFENVLATTNHVVLKVKKKCDDCKPRSSKEASYFETSLVEDTDMVHCSFTVRIEADKSLSVISLKKKKEVFEEKYVKTDRPFYRRLPSEPYIQELTDPTPIIAAIDFGTTYSGFAFSQKKKHAKIITKKWHSSIGSALQSFKTPTSILLQPDGIFHSFGYEAEEKYDLLSNGGDHTRWYFCRHFKMELHLSEILKRDTIIEDVLGKKKAAFEIFSMSIKYLKQQAENLMREKGHTVVKDNISWIITVPAIWTDAAKQFMRQAAEEASIPSNRLTLALEPEVASIYIGALNVEKSQGPSDSDVTLVKSAPGSRFMVVDIGGGTVDITVMETAAEQRFKQISLASGGPCGGKYVNANIIQYLASLVGEDVMESYRLKNMNDYHVLSNEIEFKKRSWKRGSKLQLELPVSLVEHFEDITNFTFSDHLKTASHKKVALKGKHKLRIPEDLAEKFTLLVISDIISHVRETLENVKGISYMVIVGGFADNSLLKEEFHSAFPKNNIIIPDEAGLAVLKGAVLFGHDPSCVITRKCDRTYGTLVYRAFLKDDLPEKRMREIDGDYCKDAFNKLVEIGESIPVKEKRSTEMQPIREGMSKMSIKLYGSTEPNPRYVTDRSCTYLGKIVVDIPHQWRNRDENVIVSMTFGQTEIVVEGRSEHGEHVVTTKLDFLV</sequence>
<dbReference type="InterPro" id="IPR043129">
    <property type="entry name" value="ATPase_NBD"/>
</dbReference>
<dbReference type="GO" id="GO:0005524">
    <property type="term" value="F:ATP binding"/>
    <property type="evidence" value="ECO:0007669"/>
    <property type="project" value="UniProtKB-KW"/>
</dbReference>
<accession>A0A6J8A480</accession>
<evidence type="ECO:0008006" key="6">
    <source>
        <dbReference type="Google" id="ProtNLM"/>
    </source>
</evidence>
<dbReference type="CDD" id="cd10229">
    <property type="entry name" value="ASKHA_NBD_HSP70_HSPA12"/>
    <property type="match status" value="1"/>
</dbReference>
<name>A0A6J8A480_MYTCO</name>
<evidence type="ECO:0000256" key="1">
    <source>
        <dbReference type="ARBA" id="ARBA00007381"/>
    </source>
</evidence>